<evidence type="ECO:0000313" key="1">
    <source>
        <dbReference type="EMBL" id="GAA3789450.1"/>
    </source>
</evidence>
<comment type="caution">
    <text evidence="1">The sequence shown here is derived from an EMBL/GenBank/DDBJ whole genome shotgun (WGS) entry which is preliminary data.</text>
</comment>
<dbReference type="Proteomes" id="UP001501009">
    <property type="component" value="Unassembled WGS sequence"/>
</dbReference>
<reference evidence="2" key="1">
    <citation type="journal article" date="2019" name="Int. J. Syst. Evol. Microbiol.">
        <title>The Global Catalogue of Microorganisms (GCM) 10K type strain sequencing project: providing services to taxonomists for standard genome sequencing and annotation.</title>
        <authorList>
            <consortium name="The Broad Institute Genomics Platform"/>
            <consortium name="The Broad Institute Genome Sequencing Center for Infectious Disease"/>
            <person name="Wu L."/>
            <person name="Ma J."/>
        </authorList>
    </citation>
    <scope>NUCLEOTIDE SEQUENCE [LARGE SCALE GENOMIC DNA]</scope>
    <source>
        <strain evidence="2">JCM 17138</strain>
    </source>
</reference>
<gene>
    <name evidence="1" type="ORF">GCM10022403_024750</name>
</gene>
<accession>A0ABP7HI01</accession>
<organism evidence="1 2">
    <name type="scientific">Streptomyces coacervatus</name>
    <dbReference type="NCBI Taxonomy" id="647381"/>
    <lineage>
        <taxon>Bacteria</taxon>
        <taxon>Bacillati</taxon>
        <taxon>Actinomycetota</taxon>
        <taxon>Actinomycetes</taxon>
        <taxon>Kitasatosporales</taxon>
        <taxon>Streptomycetaceae</taxon>
        <taxon>Streptomyces</taxon>
    </lineage>
</organism>
<dbReference type="EMBL" id="BAABDE010000013">
    <property type="protein sequence ID" value="GAA3789450.1"/>
    <property type="molecule type" value="Genomic_DNA"/>
</dbReference>
<name>A0ABP7HI01_9ACTN</name>
<sequence length="70" mass="7191">MSLAGRAGRRVFLLGVRGSSPGKCSTDRQVIEIVTTTGYYVMLAGLMNGLGVDVDPSGEQFLGLVGGDSG</sequence>
<keyword evidence="2" id="KW-1185">Reference proteome</keyword>
<protein>
    <submittedName>
        <fullName evidence="1">Uncharacterized protein</fullName>
    </submittedName>
</protein>
<evidence type="ECO:0000313" key="2">
    <source>
        <dbReference type="Proteomes" id="UP001501009"/>
    </source>
</evidence>
<proteinExistence type="predicted"/>